<organism evidence="5 6">
    <name type="scientific">Syntrophus aciditrophicus (strain SB)</name>
    <dbReference type="NCBI Taxonomy" id="56780"/>
    <lineage>
        <taxon>Bacteria</taxon>
        <taxon>Pseudomonadati</taxon>
        <taxon>Thermodesulfobacteriota</taxon>
        <taxon>Syntrophia</taxon>
        <taxon>Syntrophales</taxon>
        <taxon>Syntrophaceae</taxon>
        <taxon>Syntrophus</taxon>
    </lineage>
</organism>
<dbReference type="HOGENOM" id="CLU_033332_7_0_7"/>
<dbReference type="PANTHER" id="PTHR30244:SF34">
    <property type="entry name" value="DTDP-4-AMINO-4,6-DIDEOXYGALACTOSE TRANSAMINASE"/>
    <property type="match status" value="1"/>
</dbReference>
<dbReference type="Proteomes" id="UP000001933">
    <property type="component" value="Chromosome"/>
</dbReference>
<sequence length="403" mass="45421">MKQDFMLDAGVPVQTRVFPPWPYFSTDELDAAMRILQSGQVNYWTGKEGRYFEREFADWVGVAHAVAMANGTVALEAVLRALGIGLGDEVIVTPRTFIASASCVVLQGAKPVFADVDRESQNISAESIRKVLSPKTKAIIAVHLAGWPCDMDAILELAREHDLKVIEDCAQAHGARYKGKPVGSFGHAAAFSFCQDKIMTTGGEGGMLLTRDEDLWATAWAFKDHGKSYESVFHRQHPPGFRWLHDSFGTNWRMTEVQAAIGRVQLRKLTDWVEIRRRNAEILTERFSRLEALRVTIPPPEIFHSYYKYYVFVRPERLKPGWNRDRIMNRIIWEGIPCFTGSCSEIYLEKAFTESGFQQEERLPVAQELGETSLMFLVHPGLSPEDMSAMADVAEQVVTEATN</sequence>
<proteinExistence type="inferred from homology"/>
<dbReference type="GO" id="GO:0030170">
    <property type="term" value="F:pyridoxal phosphate binding"/>
    <property type="evidence" value="ECO:0007669"/>
    <property type="project" value="TreeGrafter"/>
</dbReference>
<dbReference type="PANTHER" id="PTHR30244">
    <property type="entry name" value="TRANSAMINASE"/>
    <property type="match status" value="1"/>
</dbReference>
<dbReference type="InterPro" id="IPR015421">
    <property type="entry name" value="PyrdxlP-dep_Trfase_major"/>
</dbReference>
<dbReference type="PIRSF" id="PIRSF000390">
    <property type="entry name" value="PLP_StrS"/>
    <property type="match status" value="1"/>
</dbReference>
<dbReference type="STRING" id="56780.SYN_02688"/>
<gene>
    <name evidence="5" type="ORF">SYN_02688</name>
</gene>
<feature type="active site" description="Proton acceptor" evidence="2">
    <location>
        <position position="197"/>
    </location>
</feature>
<dbReference type="EMBL" id="CP000252">
    <property type="protein sequence ID" value="ABC78471.1"/>
    <property type="molecule type" value="Genomic_DNA"/>
</dbReference>
<dbReference type="eggNOG" id="COG0399">
    <property type="taxonomic scope" value="Bacteria"/>
</dbReference>
<dbReference type="AlphaFoldDB" id="Q2LWK7"/>
<comment type="similarity">
    <text evidence="1 4">Belongs to the DegT/DnrJ/EryC1 family.</text>
</comment>
<dbReference type="GO" id="GO:0000271">
    <property type="term" value="P:polysaccharide biosynthetic process"/>
    <property type="evidence" value="ECO:0007669"/>
    <property type="project" value="TreeGrafter"/>
</dbReference>
<dbReference type="InterPro" id="IPR015424">
    <property type="entry name" value="PyrdxlP-dep_Trfase"/>
</dbReference>
<keyword evidence="3 4" id="KW-0663">Pyridoxal phosphate</keyword>
<keyword evidence="5" id="KW-0808">Transferase</keyword>
<dbReference type="KEGG" id="sat:SYN_02688"/>
<evidence type="ECO:0000313" key="5">
    <source>
        <dbReference type="EMBL" id="ABC78471.1"/>
    </source>
</evidence>
<reference evidence="5 6" key="1">
    <citation type="journal article" date="2007" name="Proc. Natl. Acad. Sci. U.S.A.">
        <title>The genome of Syntrophus aciditrophicus: life at the thermodynamic limit of microbial growth.</title>
        <authorList>
            <person name="McInerney M.J."/>
            <person name="Rohlin L."/>
            <person name="Mouttaki H."/>
            <person name="Kim U."/>
            <person name="Krupp R.S."/>
            <person name="Rios-Hernandez L."/>
            <person name="Sieber J."/>
            <person name="Struchtemeyer C.G."/>
            <person name="Bhattacharyya A."/>
            <person name="Campbell J.W."/>
            <person name="Gunsalus R.P."/>
        </authorList>
    </citation>
    <scope>NUCLEOTIDE SEQUENCE [LARGE SCALE GENOMIC DNA]</scope>
    <source>
        <strain evidence="5 6">SB</strain>
    </source>
</reference>
<evidence type="ECO:0000256" key="3">
    <source>
        <dbReference type="PIRSR" id="PIRSR000390-2"/>
    </source>
</evidence>
<keyword evidence="5" id="KW-0032">Aminotransferase</keyword>
<accession>Q2LWK7</accession>
<evidence type="ECO:0000256" key="4">
    <source>
        <dbReference type="RuleBase" id="RU004508"/>
    </source>
</evidence>
<evidence type="ECO:0000256" key="1">
    <source>
        <dbReference type="ARBA" id="ARBA00037999"/>
    </source>
</evidence>
<dbReference type="InParanoid" id="Q2LWK7"/>
<dbReference type="SUPFAM" id="SSF53383">
    <property type="entry name" value="PLP-dependent transferases"/>
    <property type="match status" value="1"/>
</dbReference>
<dbReference type="Gene3D" id="3.40.640.10">
    <property type="entry name" value="Type I PLP-dependent aspartate aminotransferase-like (Major domain)"/>
    <property type="match status" value="1"/>
</dbReference>
<evidence type="ECO:0000256" key="2">
    <source>
        <dbReference type="PIRSR" id="PIRSR000390-1"/>
    </source>
</evidence>
<protein>
    <submittedName>
        <fullName evidence="5">UDP-bacillosamine synthetase</fullName>
        <ecNumber evidence="5">2.6.1.-</ecNumber>
    </submittedName>
</protein>
<dbReference type="InterPro" id="IPR000653">
    <property type="entry name" value="DegT/StrS_aminotransferase"/>
</dbReference>
<evidence type="ECO:0000313" key="6">
    <source>
        <dbReference type="Proteomes" id="UP000001933"/>
    </source>
</evidence>
<dbReference type="InterPro" id="IPR015422">
    <property type="entry name" value="PyrdxlP-dep_Trfase_small"/>
</dbReference>
<dbReference type="EC" id="2.6.1.-" evidence="5"/>
<dbReference type="Pfam" id="PF01041">
    <property type="entry name" value="DegT_DnrJ_EryC1"/>
    <property type="match status" value="1"/>
</dbReference>
<name>Q2LWK7_SYNAS</name>
<feature type="modified residue" description="N6-(pyridoxal phosphate)lysine" evidence="3">
    <location>
        <position position="197"/>
    </location>
</feature>
<dbReference type="CDD" id="cd00616">
    <property type="entry name" value="AHBA_syn"/>
    <property type="match status" value="1"/>
</dbReference>
<keyword evidence="6" id="KW-1185">Reference proteome</keyword>
<dbReference type="Gene3D" id="3.90.1150.10">
    <property type="entry name" value="Aspartate Aminotransferase, domain 1"/>
    <property type="match status" value="1"/>
</dbReference>
<dbReference type="GO" id="GO:0008483">
    <property type="term" value="F:transaminase activity"/>
    <property type="evidence" value="ECO:0007669"/>
    <property type="project" value="UniProtKB-KW"/>
</dbReference>